<comment type="caution">
    <text evidence="1">The sequence shown here is derived from an EMBL/GenBank/DDBJ whole genome shotgun (WGS) entry which is preliminary data.</text>
</comment>
<protein>
    <submittedName>
        <fullName evidence="1">Uncharacterized protein</fullName>
    </submittedName>
</protein>
<reference evidence="1" key="1">
    <citation type="journal article" date="2014" name="Front. Microbiol.">
        <title>High frequency of phylogenetically diverse reductive dehalogenase-homologous genes in deep subseafloor sedimentary metagenomes.</title>
        <authorList>
            <person name="Kawai M."/>
            <person name="Futagami T."/>
            <person name="Toyoda A."/>
            <person name="Takaki Y."/>
            <person name="Nishi S."/>
            <person name="Hori S."/>
            <person name="Arai W."/>
            <person name="Tsubouchi T."/>
            <person name="Morono Y."/>
            <person name="Uchiyama I."/>
            <person name="Ito T."/>
            <person name="Fujiyama A."/>
            <person name="Inagaki F."/>
            <person name="Takami H."/>
        </authorList>
    </citation>
    <scope>NUCLEOTIDE SEQUENCE</scope>
    <source>
        <strain evidence="1">Expedition CK06-06</strain>
    </source>
</reference>
<name>X1U5I6_9ZZZZ</name>
<organism evidence="1">
    <name type="scientific">marine sediment metagenome</name>
    <dbReference type="NCBI Taxonomy" id="412755"/>
    <lineage>
        <taxon>unclassified sequences</taxon>
        <taxon>metagenomes</taxon>
        <taxon>ecological metagenomes</taxon>
    </lineage>
</organism>
<evidence type="ECO:0000313" key="1">
    <source>
        <dbReference type="EMBL" id="GAI98896.1"/>
    </source>
</evidence>
<accession>X1U5I6</accession>
<sequence>MGEDLIKKNLPKPMWGNHGSILVISHRGASE</sequence>
<gene>
    <name evidence="1" type="ORF">S12H4_41153</name>
</gene>
<dbReference type="AlphaFoldDB" id="X1U5I6"/>
<proteinExistence type="predicted"/>
<feature type="non-terminal residue" evidence="1">
    <location>
        <position position="31"/>
    </location>
</feature>
<dbReference type="EMBL" id="BARW01025046">
    <property type="protein sequence ID" value="GAI98896.1"/>
    <property type="molecule type" value="Genomic_DNA"/>
</dbReference>